<proteinExistence type="predicted"/>
<accession>A0ACB7Z679</accession>
<evidence type="ECO:0000313" key="2">
    <source>
        <dbReference type="Proteomes" id="UP000828048"/>
    </source>
</evidence>
<keyword evidence="2" id="KW-1185">Reference proteome</keyword>
<gene>
    <name evidence="1" type="ORF">Vadar_023372</name>
</gene>
<organism evidence="1 2">
    <name type="scientific">Vaccinium darrowii</name>
    <dbReference type="NCBI Taxonomy" id="229202"/>
    <lineage>
        <taxon>Eukaryota</taxon>
        <taxon>Viridiplantae</taxon>
        <taxon>Streptophyta</taxon>
        <taxon>Embryophyta</taxon>
        <taxon>Tracheophyta</taxon>
        <taxon>Spermatophyta</taxon>
        <taxon>Magnoliopsida</taxon>
        <taxon>eudicotyledons</taxon>
        <taxon>Gunneridae</taxon>
        <taxon>Pentapetalae</taxon>
        <taxon>asterids</taxon>
        <taxon>Ericales</taxon>
        <taxon>Ericaceae</taxon>
        <taxon>Vaccinioideae</taxon>
        <taxon>Vaccinieae</taxon>
        <taxon>Vaccinium</taxon>
    </lineage>
</organism>
<comment type="caution">
    <text evidence="1">The sequence shown here is derived from an EMBL/GenBank/DDBJ whole genome shotgun (WGS) entry which is preliminary data.</text>
</comment>
<name>A0ACB7Z679_9ERIC</name>
<sequence length="94" mass="10173">MAVLDWRLVKHKGRLATQFLIQWSDALPEDATWEFHSSLEDRFPNFKPWGQGLPQGAQGGGRIITTSAAVPAGSSSLALMGAALAREVQGIKKV</sequence>
<evidence type="ECO:0000313" key="1">
    <source>
        <dbReference type="EMBL" id="KAH7861229.1"/>
    </source>
</evidence>
<reference evidence="1 2" key="1">
    <citation type="journal article" date="2021" name="Hortic Res">
        <title>High-quality reference genome and annotation aids understanding of berry development for evergreen blueberry (Vaccinium darrowii).</title>
        <authorList>
            <person name="Yu J."/>
            <person name="Hulse-Kemp A.M."/>
            <person name="Babiker E."/>
            <person name="Staton M."/>
        </authorList>
    </citation>
    <scope>NUCLEOTIDE SEQUENCE [LARGE SCALE GENOMIC DNA]</scope>
    <source>
        <strain evidence="2">cv. NJ 8807/NJ 8810</strain>
        <tissue evidence="1">Young leaf</tissue>
    </source>
</reference>
<protein>
    <submittedName>
        <fullName evidence="1">Uncharacterized protein</fullName>
    </submittedName>
</protein>
<dbReference type="EMBL" id="CM037154">
    <property type="protein sequence ID" value="KAH7861229.1"/>
    <property type="molecule type" value="Genomic_DNA"/>
</dbReference>
<dbReference type="Proteomes" id="UP000828048">
    <property type="component" value="Chromosome 4"/>
</dbReference>